<comment type="caution">
    <text evidence="1">The sequence shown here is derived from an EMBL/GenBank/DDBJ whole genome shotgun (WGS) entry which is preliminary data.</text>
</comment>
<accession>A0ABS6J9U2</accession>
<evidence type="ECO:0000313" key="1">
    <source>
        <dbReference type="EMBL" id="MBU9710220.1"/>
    </source>
</evidence>
<dbReference type="InterPro" id="IPR025394">
    <property type="entry name" value="DUF4127"/>
</dbReference>
<dbReference type="RefSeq" id="WP_217064113.1">
    <property type="nucleotide sequence ID" value="NZ_JAHQCS010000009.1"/>
</dbReference>
<dbReference type="EMBL" id="JAHQCS010000009">
    <property type="protein sequence ID" value="MBU9710220.1"/>
    <property type="molecule type" value="Genomic_DNA"/>
</dbReference>
<gene>
    <name evidence="1" type="ORF">KS419_00390</name>
</gene>
<protein>
    <submittedName>
        <fullName evidence="1">DUF4127 family protein</fullName>
    </submittedName>
</protein>
<organism evidence="1 2">
    <name type="scientific">Evansella tamaricis</name>
    <dbReference type="NCBI Taxonomy" id="2069301"/>
    <lineage>
        <taxon>Bacteria</taxon>
        <taxon>Bacillati</taxon>
        <taxon>Bacillota</taxon>
        <taxon>Bacilli</taxon>
        <taxon>Bacillales</taxon>
        <taxon>Bacillaceae</taxon>
        <taxon>Evansella</taxon>
    </lineage>
</organism>
<dbReference type="Proteomes" id="UP000784880">
    <property type="component" value="Unassembled WGS sequence"/>
</dbReference>
<keyword evidence="2" id="KW-1185">Reference proteome</keyword>
<proteinExistence type="predicted"/>
<dbReference type="Pfam" id="PF13552">
    <property type="entry name" value="DUF4127"/>
    <property type="match status" value="1"/>
</dbReference>
<name>A0ABS6J9U2_9BACI</name>
<sequence length="502" mass="57271">MNRKLALLPVDNRPVTGELPRQLATLANWEVLTPPTEDLGFLKHPASIPTITNWLKTNAPHVDGFILSADMLAYGGLVPSRISEDPYETILQRLQIIADLNNTYPEKSIHVFSATMRISNNNVNEEEKEYWKNYGKDIWAYSYHTHRYHRHKQQHDLDQATVLKQKIPPSILADYVKTRQRNFQINQKLLEFARRGIINLLIFPQDDTADYGLNIKEQEELRQQIQAMHLNERVYIYPGADEVASVLTARSIFDLEGENPPLFYPVYSGERGAHIAARYEDRPISESVSGQIFAMGSGLATHPSRAHVILGVNVPGSRQGDWALEVDLEQVDTDGRDIGEWIRRLNKYRQEGKKVAIADLAYANGADPAMVEQLLETLNIGDLAGFAAWNTAGNTLGTVVAQAALSFLGEKKGESVMFSRNLEQQLVHRFLDDYVYQSVVRQEVRKIVGEGEVRYEKLLPIVRESFWNKAETFMEKHSVVYPIKDIDLPWKRTFEIKITFKK</sequence>
<evidence type="ECO:0000313" key="2">
    <source>
        <dbReference type="Proteomes" id="UP000784880"/>
    </source>
</evidence>
<reference evidence="1 2" key="1">
    <citation type="submission" date="2021-06" db="EMBL/GenBank/DDBJ databases">
        <title>Bacillus sp. RD4P76, an endophyte from a halophyte.</title>
        <authorList>
            <person name="Sun J.-Q."/>
        </authorList>
    </citation>
    <scope>NUCLEOTIDE SEQUENCE [LARGE SCALE GENOMIC DNA]</scope>
    <source>
        <strain evidence="1 2">CGMCC 1.15917</strain>
    </source>
</reference>